<name>A0A6P5AXA4_BRABE</name>
<evidence type="ECO:0000256" key="7">
    <source>
        <dbReference type="ARBA" id="ARBA00022958"/>
    </source>
</evidence>
<dbReference type="OrthoDB" id="297496at2759"/>
<dbReference type="GO" id="GO:0005886">
    <property type="term" value="C:plasma membrane"/>
    <property type="evidence" value="ECO:0007669"/>
    <property type="project" value="TreeGrafter"/>
</dbReference>
<feature type="transmembrane region" description="Helical" evidence="13">
    <location>
        <begin position="241"/>
        <end position="263"/>
    </location>
</feature>
<dbReference type="InterPro" id="IPR013099">
    <property type="entry name" value="K_chnl_dom"/>
</dbReference>
<dbReference type="PANTHER" id="PTHR11003">
    <property type="entry name" value="POTASSIUM CHANNEL, SUBFAMILY K"/>
    <property type="match status" value="1"/>
</dbReference>
<dbReference type="GO" id="GO:0030322">
    <property type="term" value="P:stabilization of membrane potential"/>
    <property type="evidence" value="ECO:0007669"/>
    <property type="project" value="TreeGrafter"/>
</dbReference>
<gene>
    <name evidence="16" type="primary">LOC109487986</name>
</gene>
<protein>
    <submittedName>
        <fullName evidence="16">Potassium channel subfamily K member 10-like</fullName>
    </submittedName>
</protein>
<accession>A0A6P5AXA4</accession>
<dbReference type="Gene3D" id="1.10.287.70">
    <property type="match status" value="1"/>
</dbReference>
<keyword evidence="3 12" id="KW-0813">Transport</keyword>
<dbReference type="Proteomes" id="UP000515135">
    <property type="component" value="Unplaced"/>
</dbReference>
<keyword evidence="15" id="KW-1185">Reference proteome</keyword>
<feature type="domain" description="Potassium channel" evidence="14">
    <location>
        <begin position="160"/>
        <end position="215"/>
    </location>
</feature>
<evidence type="ECO:0000256" key="11">
    <source>
        <dbReference type="ARBA" id="ARBA00023303"/>
    </source>
</evidence>
<dbReference type="InterPro" id="IPR003092">
    <property type="entry name" value="2pore_dom_K_chnl_TASK"/>
</dbReference>
<evidence type="ECO:0000256" key="8">
    <source>
        <dbReference type="ARBA" id="ARBA00022989"/>
    </source>
</evidence>
<dbReference type="AlphaFoldDB" id="A0A6P5AXA4"/>
<comment type="subcellular location">
    <subcellularLocation>
        <location evidence="1">Membrane</location>
        <topology evidence="1">Multi-pass membrane protein</topology>
    </subcellularLocation>
</comment>
<comment type="similarity">
    <text evidence="2 12">Belongs to the two pore domain potassium channel (TC 1.A.1.8) family.</text>
</comment>
<evidence type="ECO:0000313" key="16">
    <source>
        <dbReference type="RefSeq" id="XP_019647682.1"/>
    </source>
</evidence>
<keyword evidence="8 13" id="KW-1133">Transmembrane helix</keyword>
<keyword evidence="5 12" id="KW-0812">Transmembrane</keyword>
<dbReference type="GeneID" id="109487986"/>
<evidence type="ECO:0000313" key="15">
    <source>
        <dbReference type="Proteomes" id="UP000515135"/>
    </source>
</evidence>
<evidence type="ECO:0000256" key="5">
    <source>
        <dbReference type="ARBA" id="ARBA00022692"/>
    </source>
</evidence>
<feature type="transmembrane region" description="Helical" evidence="13">
    <location>
        <begin position="302"/>
        <end position="323"/>
    </location>
</feature>
<sequence>MRKLTLVGLLVVFVGYIFAGGGIFHWLEAEAEEKMRKDLFRKQEELLRTLERFVGSHDAHDCLQGGTTSESPSPPALDQLDCHEQLGCVSSENVTAVLQSVVSYVNKRGQNLTREGRCVETIDMPLLVLTHRQLDDIILKAHQAGRRGLDPLSTQQNSSPPQWSFLAAVGFSLTLVTTIGYGNIAPSTWGGRALCVVYGLIGIPLYLVLLDGVGRLPGGLVRDLAVRVYISRGWNANTVRRVVWCCLFTFGLFLFYLLPALVISLVESWTYLEALYYMFVSLSTIGFGDYVAGVQLGRSYWAAYKILVFFWIASGLAFLAMVFDLLKRGIQGLDEPDKTESYNLPKTVTKNRRQEKVHSNGAAGQAHVDMKSENNDYVYENMAMDKMQ</sequence>
<dbReference type="InterPro" id="IPR003280">
    <property type="entry name" value="2pore_dom_K_chnl"/>
</dbReference>
<dbReference type="GO" id="GO:0015271">
    <property type="term" value="F:outward rectifier potassium channel activity"/>
    <property type="evidence" value="ECO:0007669"/>
    <property type="project" value="TreeGrafter"/>
</dbReference>
<keyword evidence="9 12" id="KW-0406">Ion transport</keyword>
<dbReference type="PANTHER" id="PTHR11003:SF330">
    <property type="entry name" value="POTASSIUM CHANNEL DOMAIN-CONTAINING PROTEIN"/>
    <property type="match status" value="1"/>
</dbReference>
<evidence type="ECO:0000256" key="12">
    <source>
        <dbReference type="RuleBase" id="RU003857"/>
    </source>
</evidence>
<organism evidence="15 16">
    <name type="scientific">Branchiostoma belcheri</name>
    <name type="common">Amphioxus</name>
    <dbReference type="NCBI Taxonomy" id="7741"/>
    <lineage>
        <taxon>Eukaryota</taxon>
        <taxon>Metazoa</taxon>
        <taxon>Chordata</taxon>
        <taxon>Cephalochordata</taxon>
        <taxon>Leptocardii</taxon>
        <taxon>Amphioxiformes</taxon>
        <taxon>Branchiostomatidae</taxon>
        <taxon>Branchiostoma</taxon>
    </lineage>
</organism>
<feature type="transmembrane region" description="Helical" evidence="13">
    <location>
        <begin position="163"/>
        <end position="182"/>
    </location>
</feature>
<proteinExistence type="inferred from homology"/>
<keyword evidence="4" id="KW-0633">Potassium transport</keyword>
<reference evidence="16" key="1">
    <citation type="submission" date="2025-08" db="UniProtKB">
        <authorList>
            <consortium name="RefSeq"/>
        </authorList>
    </citation>
    <scope>IDENTIFICATION</scope>
    <source>
        <tissue evidence="16">Gonad</tissue>
    </source>
</reference>
<evidence type="ECO:0000256" key="1">
    <source>
        <dbReference type="ARBA" id="ARBA00004141"/>
    </source>
</evidence>
<evidence type="ECO:0000256" key="10">
    <source>
        <dbReference type="ARBA" id="ARBA00023136"/>
    </source>
</evidence>
<keyword evidence="7" id="KW-0630">Potassium</keyword>
<feature type="domain" description="Potassium channel" evidence="14">
    <location>
        <begin position="252"/>
        <end position="326"/>
    </location>
</feature>
<keyword evidence="10 13" id="KW-0472">Membrane</keyword>
<dbReference type="GO" id="GO:0022841">
    <property type="term" value="F:potassium ion leak channel activity"/>
    <property type="evidence" value="ECO:0007669"/>
    <property type="project" value="TreeGrafter"/>
</dbReference>
<keyword evidence="6" id="KW-0631">Potassium channel</keyword>
<evidence type="ECO:0000256" key="13">
    <source>
        <dbReference type="SAM" id="Phobius"/>
    </source>
</evidence>
<dbReference type="FunFam" id="1.10.287.70:FF:000383">
    <property type="entry name" value="Uncharacterized protein"/>
    <property type="match status" value="1"/>
</dbReference>
<feature type="transmembrane region" description="Helical" evidence="13">
    <location>
        <begin position="275"/>
        <end position="296"/>
    </location>
</feature>
<keyword evidence="11 12" id="KW-0407">Ion channel</keyword>
<dbReference type="RefSeq" id="XP_019647682.1">
    <property type="nucleotide sequence ID" value="XM_019792123.1"/>
</dbReference>
<dbReference type="PRINTS" id="PR01095">
    <property type="entry name" value="TASKCHANNEL"/>
</dbReference>
<evidence type="ECO:0000256" key="4">
    <source>
        <dbReference type="ARBA" id="ARBA00022538"/>
    </source>
</evidence>
<feature type="transmembrane region" description="Helical" evidence="13">
    <location>
        <begin position="189"/>
        <end position="209"/>
    </location>
</feature>
<evidence type="ECO:0000256" key="9">
    <source>
        <dbReference type="ARBA" id="ARBA00023065"/>
    </source>
</evidence>
<dbReference type="Pfam" id="PF07885">
    <property type="entry name" value="Ion_trans_2"/>
    <property type="match status" value="2"/>
</dbReference>
<evidence type="ECO:0000259" key="14">
    <source>
        <dbReference type="Pfam" id="PF07885"/>
    </source>
</evidence>
<evidence type="ECO:0000256" key="2">
    <source>
        <dbReference type="ARBA" id="ARBA00006666"/>
    </source>
</evidence>
<dbReference type="SUPFAM" id="SSF81324">
    <property type="entry name" value="Voltage-gated potassium channels"/>
    <property type="match status" value="2"/>
</dbReference>
<dbReference type="PRINTS" id="PR01333">
    <property type="entry name" value="2POREKCHANEL"/>
</dbReference>
<evidence type="ECO:0000256" key="3">
    <source>
        <dbReference type="ARBA" id="ARBA00022448"/>
    </source>
</evidence>
<dbReference type="KEGG" id="bbel:109487986"/>
<evidence type="ECO:0000256" key="6">
    <source>
        <dbReference type="ARBA" id="ARBA00022826"/>
    </source>
</evidence>